<feature type="transmembrane region" description="Helical" evidence="1">
    <location>
        <begin position="27"/>
        <end position="44"/>
    </location>
</feature>
<protein>
    <submittedName>
        <fullName evidence="2">Uncharacterized protein</fullName>
    </submittedName>
</protein>
<name>A0ABU8W3L9_9BURK</name>
<sequence length="67" mass="7537">MATLLRWFFCLAWAAAAGLLWHEGMLRAGWALAMVVPVVLLLAWPSSRRRRGGLQYVQMAKEPIAVQ</sequence>
<evidence type="ECO:0000256" key="1">
    <source>
        <dbReference type="SAM" id="Phobius"/>
    </source>
</evidence>
<keyword evidence="1" id="KW-0812">Transmembrane</keyword>
<comment type="caution">
    <text evidence="2">The sequence shown here is derived from an EMBL/GenBank/DDBJ whole genome shotgun (WGS) entry which is preliminary data.</text>
</comment>
<keyword evidence="3" id="KW-1185">Reference proteome</keyword>
<evidence type="ECO:0000313" key="2">
    <source>
        <dbReference type="EMBL" id="MEJ8823836.1"/>
    </source>
</evidence>
<proteinExistence type="predicted"/>
<keyword evidence="1" id="KW-0472">Membrane</keyword>
<keyword evidence="1" id="KW-1133">Transmembrane helix</keyword>
<dbReference type="EMBL" id="JBBKZV010000010">
    <property type="protein sequence ID" value="MEJ8823836.1"/>
    <property type="molecule type" value="Genomic_DNA"/>
</dbReference>
<gene>
    <name evidence="2" type="ORF">WKW80_17625</name>
</gene>
<accession>A0ABU8W3L9</accession>
<dbReference type="RefSeq" id="WP_340364874.1">
    <property type="nucleotide sequence ID" value="NZ_JBBKZV010000010.1"/>
</dbReference>
<evidence type="ECO:0000313" key="3">
    <source>
        <dbReference type="Proteomes" id="UP001363010"/>
    </source>
</evidence>
<dbReference type="Proteomes" id="UP001363010">
    <property type="component" value="Unassembled WGS sequence"/>
</dbReference>
<organism evidence="2 3">
    <name type="scientific">Variovorax humicola</name>
    <dbReference type="NCBI Taxonomy" id="1769758"/>
    <lineage>
        <taxon>Bacteria</taxon>
        <taxon>Pseudomonadati</taxon>
        <taxon>Pseudomonadota</taxon>
        <taxon>Betaproteobacteria</taxon>
        <taxon>Burkholderiales</taxon>
        <taxon>Comamonadaceae</taxon>
        <taxon>Variovorax</taxon>
    </lineage>
</organism>
<reference evidence="2 3" key="1">
    <citation type="submission" date="2024-03" db="EMBL/GenBank/DDBJ databases">
        <title>Novel species of the genus Variovorax.</title>
        <authorList>
            <person name="Liu Q."/>
            <person name="Xin Y.-H."/>
        </authorList>
    </citation>
    <scope>NUCLEOTIDE SEQUENCE [LARGE SCALE GENOMIC DNA]</scope>
    <source>
        <strain evidence="2 3">KACC 18501</strain>
    </source>
</reference>